<dbReference type="EMBL" id="VITO01000006">
    <property type="protein sequence ID" value="TWB27701.1"/>
    <property type="molecule type" value="Genomic_DNA"/>
</dbReference>
<dbReference type="Gene3D" id="1.10.443.10">
    <property type="entry name" value="Intergrase catalytic core"/>
    <property type="match status" value="1"/>
</dbReference>
<organism evidence="1 2">
    <name type="scientific">Nitrospirillum amazonense</name>
    <dbReference type="NCBI Taxonomy" id="28077"/>
    <lineage>
        <taxon>Bacteria</taxon>
        <taxon>Pseudomonadati</taxon>
        <taxon>Pseudomonadota</taxon>
        <taxon>Alphaproteobacteria</taxon>
        <taxon>Rhodospirillales</taxon>
        <taxon>Azospirillaceae</taxon>
        <taxon>Nitrospirillum</taxon>
    </lineage>
</organism>
<evidence type="ECO:0000313" key="1">
    <source>
        <dbReference type="EMBL" id="TWB27701.1"/>
    </source>
</evidence>
<gene>
    <name evidence="1" type="ORF">FBZ88_106164</name>
</gene>
<dbReference type="GO" id="GO:0003677">
    <property type="term" value="F:DNA binding"/>
    <property type="evidence" value="ECO:0007669"/>
    <property type="project" value="InterPro"/>
</dbReference>
<protein>
    <submittedName>
        <fullName evidence="1">Uncharacterized protein</fullName>
    </submittedName>
</protein>
<reference evidence="1 2" key="1">
    <citation type="submission" date="2019-06" db="EMBL/GenBank/DDBJ databases">
        <title>Genomic Encyclopedia of Type Strains, Phase IV (KMG-V): Genome sequencing to study the core and pangenomes of soil and plant-associated prokaryotes.</title>
        <authorList>
            <person name="Whitman W."/>
        </authorList>
    </citation>
    <scope>NUCLEOTIDE SEQUENCE [LARGE SCALE GENOMIC DNA]</scope>
    <source>
        <strain evidence="1 2">BR 11865</strain>
    </source>
</reference>
<dbReference type="GO" id="GO:0006310">
    <property type="term" value="P:DNA recombination"/>
    <property type="evidence" value="ECO:0007669"/>
    <property type="project" value="InterPro"/>
</dbReference>
<keyword evidence="2" id="KW-1185">Reference proteome</keyword>
<name>A0A560G1K5_9PROT</name>
<sequence length="654" mass="73197">MLIGNVEPPLPKVRKKSGVPPKPIVEFPVALEEAPADEPASFAEALELHMVRHGDTTWSLHRAICLDEPDVNYRTITSWLRGRAVPGTLKTRRVLKLIERRYRLPDGHLAAKLPNRNSAPKGHDIAGVGSAEQRRLAWHLPDDFASRPPVEREQILDWVRTHIVTGATDYRQFQAAAMKQRYALRFFEVPAAHQLSSSADQEDSLDHEDTDPDLAWGTRLAPARLAAEMSDLVRFKTSTLTAIGYKRSGVWGSETASQKLEHLGLLFGAMCSAPGSAIRGLGVPTRNLCLALLAFPATWDWYIQWRERRRGFYTAWEVDMLALGASMARADTGWLRQSPKLAENLKPIPGLVSAAEIEVAKADWAGTCEALHRHVIARAKELQRIIRVHRDPFEPILPILESDSPVGEYRKIADEILAYMPDENRYPVAAAEAVRSLLLIRLGLHLGVRQKNLRQLLVKRRGQIPLTERQLADRKCGELRWSARDQGWEVVIPAEAFKNATSSYFGGKPFRLLLPDLGGLFGFIDAYLERHRQALLRGAADPGTFFVKTVKTTSMDAAYNQTTFYEAWRLIIQRYGIYNPYTGRGAIKGLLPHGPHSVRDVLATHILKKTGSFEQASYAIQDTPDTVANHYARFLPQDKAALAAQVLNQVWSAA</sequence>
<accession>A0A560G1K5</accession>
<proteinExistence type="predicted"/>
<comment type="caution">
    <text evidence="1">The sequence shown here is derived from an EMBL/GenBank/DDBJ whole genome shotgun (WGS) entry which is preliminary data.</text>
</comment>
<dbReference type="InterPro" id="IPR013762">
    <property type="entry name" value="Integrase-like_cat_sf"/>
</dbReference>
<evidence type="ECO:0000313" key="2">
    <source>
        <dbReference type="Proteomes" id="UP000316545"/>
    </source>
</evidence>
<dbReference type="Proteomes" id="UP000316545">
    <property type="component" value="Unassembled WGS sequence"/>
</dbReference>
<dbReference type="GO" id="GO:0015074">
    <property type="term" value="P:DNA integration"/>
    <property type="evidence" value="ECO:0007669"/>
    <property type="project" value="InterPro"/>
</dbReference>
<dbReference type="AlphaFoldDB" id="A0A560G1K5"/>